<dbReference type="EMBL" id="FOCG01000001">
    <property type="protein sequence ID" value="SEM75237.1"/>
    <property type="molecule type" value="Genomic_DNA"/>
</dbReference>
<sequence>MAIEKDKPLPEHTKPKYDECLAKIFLEELFPREFYDLIISDKPDLQNEQLDIGVEVVSSVNPKHREAENLYSKLPEQDDIGKKKIEKQIKKCGAKIDGILSGLSGNDNFNRILCTLKLKMEKLKKYKSFREQYLFIFSDIFANSEMRKSALWEMLNICSNESYKFNRVYVLVPNAIYVFNLTNNTTLEREINSEMQYDISLRAREMVEQGEKEYHTVF</sequence>
<gene>
    <name evidence="1" type="ORF">SAMN05216180_1591</name>
</gene>
<proteinExistence type="predicted"/>
<reference evidence="1 2" key="1">
    <citation type="submission" date="2016-10" db="EMBL/GenBank/DDBJ databases">
        <authorList>
            <person name="de Groot N.N."/>
        </authorList>
    </citation>
    <scope>NUCLEOTIDE SEQUENCE [LARGE SCALE GENOMIC DNA]</scope>
    <source>
        <strain evidence="1 2">CGMCC 1.5070</strain>
    </source>
</reference>
<dbReference type="RefSeq" id="WP_092753355.1">
    <property type="nucleotide sequence ID" value="NZ_FOCG01000001.1"/>
</dbReference>
<evidence type="ECO:0000313" key="2">
    <source>
        <dbReference type="Proteomes" id="UP000199158"/>
    </source>
</evidence>
<dbReference type="OrthoDB" id="2083568at2"/>
<accession>A0A1H8B088</accession>
<name>A0A1H8B088_9FIRM</name>
<organism evidence="1 2">
    <name type="scientific">Hydrogenoanaerobacterium saccharovorans</name>
    <dbReference type="NCBI Taxonomy" id="474960"/>
    <lineage>
        <taxon>Bacteria</taxon>
        <taxon>Bacillati</taxon>
        <taxon>Bacillota</taxon>
        <taxon>Clostridia</taxon>
        <taxon>Eubacteriales</taxon>
        <taxon>Oscillospiraceae</taxon>
        <taxon>Hydrogenoanaerobacterium</taxon>
    </lineage>
</organism>
<keyword evidence="2" id="KW-1185">Reference proteome</keyword>
<dbReference type="STRING" id="474960.SAMN05216180_1591"/>
<dbReference type="Proteomes" id="UP000199158">
    <property type="component" value="Unassembled WGS sequence"/>
</dbReference>
<evidence type="ECO:0000313" key="1">
    <source>
        <dbReference type="EMBL" id="SEM75237.1"/>
    </source>
</evidence>
<dbReference type="AlphaFoldDB" id="A0A1H8B088"/>
<protein>
    <submittedName>
        <fullName evidence="1">Uncharacterized protein</fullName>
    </submittedName>
</protein>